<proteinExistence type="predicted"/>
<dbReference type="Proteomes" id="UP000601522">
    <property type="component" value="Unassembled WGS sequence"/>
</dbReference>
<dbReference type="AlphaFoldDB" id="A0A926IMM3"/>
<gene>
    <name evidence="1" type="ORF">H8689_05550</name>
</gene>
<comment type="caution">
    <text evidence="1">The sequence shown here is derived from an EMBL/GenBank/DDBJ whole genome shotgun (WGS) entry which is preliminary data.</text>
</comment>
<protein>
    <submittedName>
        <fullName evidence="1">Uncharacterized protein</fullName>
    </submittedName>
</protein>
<accession>A0A926IMM3</accession>
<dbReference type="EMBL" id="JACRTK010000002">
    <property type="protein sequence ID" value="MBC8590595.1"/>
    <property type="molecule type" value="Genomic_DNA"/>
</dbReference>
<sequence>MSETPGIYIVGNEDSERKSELQFLAKRLVDFTKDFENLTEADKKYVIERSDEIYGLVDLYNALLEYME</sequence>
<reference evidence="1 2" key="1">
    <citation type="submission" date="2020-08" db="EMBL/GenBank/DDBJ databases">
        <title>Genome public.</title>
        <authorList>
            <person name="Liu C."/>
            <person name="Sun Q."/>
        </authorList>
    </citation>
    <scope>NUCLEOTIDE SEQUENCE [LARGE SCALE GENOMIC DNA]</scope>
    <source>
        <strain evidence="1 2">NSJ-26</strain>
    </source>
</reference>
<evidence type="ECO:0000313" key="1">
    <source>
        <dbReference type="EMBL" id="MBC8590595.1"/>
    </source>
</evidence>
<organism evidence="1 2">
    <name type="scientific">Wansuia hejianensis</name>
    <dbReference type="NCBI Taxonomy" id="2763667"/>
    <lineage>
        <taxon>Bacteria</taxon>
        <taxon>Bacillati</taxon>
        <taxon>Bacillota</taxon>
        <taxon>Clostridia</taxon>
        <taxon>Lachnospirales</taxon>
        <taxon>Lachnospiraceae</taxon>
        <taxon>Wansuia</taxon>
    </lineage>
</organism>
<keyword evidence="2" id="KW-1185">Reference proteome</keyword>
<evidence type="ECO:0000313" key="2">
    <source>
        <dbReference type="Proteomes" id="UP000601522"/>
    </source>
</evidence>
<name>A0A926IMM3_9FIRM</name>
<dbReference type="RefSeq" id="WP_249323431.1">
    <property type="nucleotide sequence ID" value="NZ_JACRTK010000002.1"/>
</dbReference>